<evidence type="ECO:0000259" key="2">
    <source>
        <dbReference type="Pfam" id="PF20151"/>
    </source>
</evidence>
<dbReference type="Proteomes" id="UP000053593">
    <property type="component" value="Unassembled WGS sequence"/>
</dbReference>
<dbReference type="EMBL" id="KN834784">
    <property type="protein sequence ID" value="KIK58670.1"/>
    <property type="molecule type" value="Genomic_DNA"/>
</dbReference>
<organism evidence="3 4">
    <name type="scientific">Collybiopsis luxurians FD-317 M1</name>
    <dbReference type="NCBI Taxonomy" id="944289"/>
    <lineage>
        <taxon>Eukaryota</taxon>
        <taxon>Fungi</taxon>
        <taxon>Dikarya</taxon>
        <taxon>Basidiomycota</taxon>
        <taxon>Agaricomycotina</taxon>
        <taxon>Agaricomycetes</taxon>
        <taxon>Agaricomycetidae</taxon>
        <taxon>Agaricales</taxon>
        <taxon>Marasmiineae</taxon>
        <taxon>Omphalotaceae</taxon>
        <taxon>Collybiopsis</taxon>
        <taxon>Collybiopsis luxurians</taxon>
    </lineage>
</organism>
<evidence type="ECO:0000313" key="4">
    <source>
        <dbReference type="Proteomes" id="UP000053593"/>
    </source>
</evidence>
<feature type="domain" description="DUF6533" evidence="2">
    <location>
        <begin position="13"/>
        <end position="52"/>
    </location>
</feature>
<proteinExistence type="predicted"/>
<protein>
    <recommendedName>
        <fullName evidence="2">DUF6533 domain-containing protein</fullName>
    </recommendedName>
</protein>
<feature type="transmembrane region" description="Helical" evidence="1">
    <location>
        <begin position="43"/>
        <end position="66"/>
    </location>
</feature>
<dbReference type="HOGENOM" id="CLU_1161252_0_0_1"/>
<keyword evidence="4" id="KW-1185">Reference proteome</keyword>
<evidence type="ECO:0000313" key="3">
    <source>
        <dbReference type="EMBL" id="KIK58670.1"/>
    </source>
</evidence>
<dbReference type="OrthoDB" id="3020506at2759"/>
<feature type="transmembrane region" description="Helical" evidence="1">
    <location>
        <begin position="114"/>
        <end position="131"/>
    </location>
</feature>
<reference evidence="3 4" key="1">
    <citation type="submission" date="2014-04" db="EMBL/GenBank/DDBJ databases">
        <title>Evolutionary Origins and Diversification of the Mycorrhizal Mutualists.</title>
        <authorList>
            <consortium name="DOE Joint Genome Institute"/>
            <consortium name="Mycorrhizal Genomics Consortium"/>
            <person name="Kohler A."/>
            <person name="Kuo A."/>
            <person name="Nagy L.G."/>
            <person name="Floudas D."/>
            <person name="Copeland A."/>
            <person name="Barry K.W."/>
            <person name="Cichocki N."/>
            <person name="Veneault-Fourrey C."/>
            <person name="LaButti K."/>
            <person name="Lindquist E.A."/>
            <person name="Lipzen A."/>
            <person name="Lundell T."/>
            <person name="Morin E."/>
            <person name="Murat C."/>
            <person name="Riley R."/>
            <person name="Ohm R."/>
            <person name="Sun H."/>
            <person name="Tunlid A."/>
            <person name="Henrissat B."/>
            <person name="Grigoriev I.V."/>
            <person name="Hibbett D.S."/>
            <person name="Martin F."/>
        </authorList>
    </citation>
    <scope>NUCLEOTIDE SEQUENCE [LARGE SCALE GENOMIC DNA]</scope>
    <source>
        <strain evidence="3 4">FD-317 M1</strain>
    </source>
</reference>
<feature type="transmembrane region" description="Helical" evidence="1">
    <location>
        <begin position="78"/>
        <end position="102"/>
    </location>
</feature>
<keyword evidence="1" id="KW-0812">Transmembrane</keyword>
<name>A0A0D0B5N2_9AGAR</name>
<gene>
    <name evidence="3" type="ORF">GYMLUDRAFT_694703</name>
</gene>
<evidence type="ECO:0000256" key="1">
    <source>
        <dbReference type="SAM" id="Phobius"/>
    </source>
</evidence>
<sequence length="239" mass="27475">MEARLVASVLGLFLTGCDIISTRRQELEYVWRRPFQLTLVRVLFILARYLAVVIQIVDIVLISVMSAKTGRHEPIPELLCISLLLFRIVSCQCMLLVLHLVLMLRVFALYNQSLLVGVSLLVLIIMGFVGPTSHPDSRRRRIGDSTHSTWTSLETYNLGFSFPHIVSTHIITRTKSRWIEGLRRHPSGDDFDWCRSFQEGNTSHFHFSTFNDIYFRCVYPNNSPPAGPFYIRWGATFIV</sequence>
<dbReference type="Pfam" id="PF20151">
    <property type="entry name" value="DUF6533"/>
    <property type="match status" value="1"/>
</dbReference>
<dbReference type="PROSITE" id="PS51257">
    <property type="entry name" value="PROKAR_LIPOPROTEIN"/>
    <property type="match status" value="1"/>
</dbReference>
<keyword evidence="1" id="KW-1133">Transmembrane helix</keyword>
<dbReference type="AlphaFoldDB" id="A0A0D0B5N2"/>
<accession>A0A0D0B5N2</accession>
<keyword evidence="1" id="KW-0472">Membrane</keyword>
<dbReference type="InterPro" id="IPR045340">
    <property type="entry name" value="DUF6533"/>
</dbReference>